<dbReference type="EMBL" id="JACAZH010000009">
    <property type="protein sequence ID" value="KAF7358626.1"/>
    <property type="molecule type" value="Genomic_DNA"/>
</dbReference>
<evidence type="ECO:0000313" key="1">
    <source>
        <dbReference type="EMBL" id="KAF7358626.1"/>
    </source>
</evidence>
<gene>
    <name evidence="1" type="ORF">MSAN_01201300</name>
</gene>
<keyword evidence="2" id="KW-1185">Reference proteome</keyword>
<accession>A0A8H6YHY5</accession>
<organism evidence="1 2">
    <name type="scientific">Mycena sanguinolenta</name>
    <dbReference type="NCBI Taxonomy" id="230812"/>
    <lineage>
        <taxon>Eukaryota</taxon>
        <taxon>Fungi</taxon>
        <taxon>Dikarya</taxon>
        <taxon>Basidiomycota</taxon>
        <taxon>Agaricomycotina</taxon>
        <taxon>Agaricomycetes</taxon>
        <taxon>Agaricomycetidae</taxon>
        <taxon>Agaricales</taxon>
        <taxon>Marasmiineae</taxon>
        <taxon>Mycenaceae</taxon>
        <taxon>Mycena</taxon>
    </lineage>
</organism>
<protein>
    <submittedName>
        <fullName evidence="1">Uncharacterized protein</fullName>
    </submittedName>
</protein>
<name>A0A8H6YHY5_9AGAR</name>
<proteinExistence type="predicted"/>
<evidence type="ECO:0000313" key="2">
    <source>
        <dbReference type="Proteomes" id="UP000623467"/>
    </source>
</evidence>
<dbReference type="Proteomes" id="UP000623467">
    <property type="component" value="Unassembled WGS sequence"/>
</dbReference>
<dbReference type="OrthoDB" id="2748942at2759"/>
<reference evidence="1" key="1">
    <citation type="submission" date="2020-05" db="EMBL/GenBank/DDBJ databases">
        <title>Mycena genomes resolve the evolution of fungal bioluminescence.</title>
        <authorList>
            <person name="Tsai I.J."/>
        </authorList>
    </citation>
    <scope>NUCLEOTIDE SEQUENCE</scope>
    <source>
        <strain evidence="1">160909Yilan</strain>
    </source>
</reference>
<comment type="caution">
    <text evidence="1">The sequence shown here is derived from an EMBL/GenBank/DDBJ whole genome shotgun (WGS) entry which is preliminary data.</text>
</comment>
<sequence length="79" mass="8877">MSSVRNVYLRCGHAETLPPLEVKCGSTQCKFSPNHPPNCVPPACRQTCNQYRGFPEQYNPNIDGICPDCTRKMGSGRRY</sequence>
<dbReference type="AlphaFoldDB" id="A0A8H6YHY5"/>